<dbReference type="SMART" id="SM00220">
    <property type="entry name" value="S_TKc"/>
    <property type="match status" value="1"/>
</dbReference>
<name>A0A830D7Y8_9LAMI</name>
<evidence type="ECO:0000313" key="8">
    <source>
        <dbReference type="EMBL" id="GFQ06763.1"/>
    </source>
</evidence>
<dbReference type="AlphaFoldDB" id="A0A830D7Y8"/>
<accession>A0A830D7Y8</accession>
<dbReference type="EMBL" id="BMAC01001298">
    <property type="protein sequence ID" value="GFQ06763.1"/>
    <property type="molecule type" value="Genomic_DNA"/>
</dbReference>
<dbReference type="Pfam" id="PF00069">
    <property type="entry name" value="Pkinase"/>
    <property type="match status" value="1"/>
</dbReference>
<dbReference type="OrthoDB" id="193931at2759"/>
<evidence type="ECO:0000256" key="6">
    <source>
        <dbReference type="SAM" id="Phobius"/>
    </source>
</evidence>
<feature type="domain" description="Protein kinase" evidence="7">
    <location>
        <begin position="1"/>
        <end position="160"/>
    </location>
</feature>
<dbReference type="InterPro" id="IPR000719">
    <property type="entry name" value="Prot_kinase_dom"/>
</dbReference>
<keyword evidence="1" id="KW-0723">Serine/threonine-protein kinase</keyword>
<feature type="transmembrane region" description="Helical" evidence="6">
    <location>
        <begin position="105"/>
        <end position="124"/>
    </location>
</feature>
<evidence type="ECO:0000256" key="2">
    <source>
        <dbReference type="ARBA" id="ARBA00022679"/>
    </source>
</evidence>
<proteinExistence type="predicted"/>
<organism evidence="8 9">
    <name type="scientific">Phtheirospermum japonicum</name>
    <dbReference type="NCBI Taxonomy" id="374723"/>
    <lineage>
        <taxon>Eukaryota</taxon>
        <taxon>Viridiplantae</taxon>
        <taxon>Streptophyta</taxon>
        <taxon>Embryophyta</taxon>
        <taxon>Tracheophyta</taxon>
        <taxon>Spermatophyta</taxon>
        <taxon>Magnoliopsida</taxon>
        <taxon>eudicotyledons</taxon>
        <taxon>Gunneridae</taxon>
        <taxon>Pentapetalae</taxon>
        <taxon>asterids</taxon>
        <taxon>lamiids</taxon>
        <taxon>Lamiales</taxon>
        <taxon>Orobanchaceae</taxon>
        <taxon>Orobanchaceae incertae sedis</taxon>
        <taxon>Phtheirospermum</taxon>
    </lineage>
</organism>
<keyword evidence="6" id="KW-1133">Transmembrane helix</keyword>
<evidence type="ECO:0000259" key="7">
    <source>
        <dbReference type="PROSITE" id="PS50011"/>
    </source>
</evidence>
<keyword evidence="6" id="KW-0812">Transmembrane</keyword>
<dbReference type="PANTHER" id="PTHR43895">
    <property type="entry name" value="CALCIUM/CALMODULIN-DEPENDENT PROTEIN KINASE KINASE-RELATED"/>
    <property type="match status" value="1"/>
</dbReference>
<comment type="caution">
    <text evidence="8">The sequence shown here is derived from an EMBL/GenBank/DDBJ whole genome shotgun (WGS) entry which is preliminary data.</text>
</comment>
<feature type="non-terminal residue" evidence="8">
    <location>
        <position position="1"/>
    </location>
</feature>
<dbReference type="InterPro" id="IPR011009">
    <property type="entry name" value="Kinase-like_dom_sf"/>
</dbReference>
<dbReference type="SUPFAM" id="SSF56112">
    <property type="entry name" value="Protein kinase-like (PK-like)"/>
    <property type="match status" value="1"/>
</dbReference>
<reference evidence="8" key="1">
    <citation type="submission" date="2020-07" db="EMBL/GenBank/DDBJ databases">
        <title>Ethylene signaling mediates host invasion by parasitic plants.</title>
        <authorList>
            <person name="Yoshida S."/>
        </authorList>
    </citation>
    <scope>NUCLEOTIDE SEQUENCE</scope>
    <source>
        <strain evidence="8">Okayama</strain>
    </source>
</reference>
<keyword evidence="2" id="KW-0808">Transferase</keyword>
<dbReference type="GO" id="GO:0007165">
    <property type="term" value="P:signal transduction"/>
    <property type="evidence" value="ECO:0007669"/>
    <property type="project" value="TreeGrafter"/>
</dbReference>
<gene>
    <name evidence="8" type="ORF">PHJA_002820300</name>
</gene>
<dbReference type="PROSITE" id="PS50011">
    <property type="entry name" value="PROTEIN_KINASE_DOM"/>
    <property type="match status" value="1"/>
</dbReference>
<keyword evidence="3" id="KW-0547">Nucleotide-binding</keyword>
<evidence type="ECO:0000313" key="9">
    <source>
        <dbReference type="Proteomes" id="UP000653305"/>
    </source>
</evidence>
<keyword evidence="4 8" id="KW-0418">Kinase</keyword>
<protein>
    <submittedName>
        <fullName evidence="8">Cbl-interacting serine/threonine-protein kinase 25</fullName>
    </submittedName>
</protein>
<evidence type="ECO:0000256" key="1">
    <source>
        <dbReference type="ARBA" id="ARBA00022527"/>
    </source>
</evidence>
<dbReference type="PROSITE" id="PS00108">
    <property type="entry name" value="PROTEIN_KINASE_ST"/>
    <property type="match status" value="1"/>
</dbReference>
<evidence type="ECO:0000256" key="5">
    <source>
        <dbReference type="ARBA" id="ARBA00022840"/>
    </source>
</evidence>
<dbReference type="GO" id="GO:0005524">
    <property type="term" value="F:ATP binding"/>
    <property type="evidence" value="ECO:0007669"/>
    <property type="project" value="UniProtKB-KW"/>
</dbReference>
<dbReference type="PANTHER" id="PTHR43895:SF162">
    <property type="entry name" value="CBL-INTERACTING SERINE_THREONINE-PROTEIN KINASE 25"/>
    <property type="match status" value="1"/>
</dbReference>
<sequence length="160" mass="18473">EIFARVERGHLREDAARRYFQQLISTVDFRHSRGVYHRDIKPENLLLLDDGDNADLKISDFGLSALLHHHPSGGGGELLHTQCGTPAYIPPEVLMSKKGYDGAKADIWSCGFVLYFLLVGFYPSKMRIYWLCIRRFTRPSMSFLLDSRVSPSLWFPSYWF</sequence>
<dbReference type="InterPro" id="IPR008271">
    <property type="entry name" value="Ser/Thr_kinase_AS"/>
</dbReference>
<keyword evidence="5" id="KW-0067">ATP-binding</keyword>
<evidence type="ECO:0000256" key="3">
    <source>
        <dbReference type="ARBA" id="ARBA00022741"/>
    </source>
</evidence>
<evidence type="ECO:0000256" key="4">
    <source>
        <dbReference type="ARBA" id="ARBA00022777"/>
    </source>
</evidence>
<dbReference type="Gene3D" id="1.10.510.10">
    <property type="entry name" value="Transferase(Phosphotransferase) domain 1"/>
    <property type="match status" value="1"/>
</dbReference>
<dbReference type="Proteomes" id="UP000653305">
    <property type="component" value="Unassembled WGS sequence"/>
</dbReference>
<keyword evidence="9" id="KW-1185">Reference proteome</keyword>
<keyword evidence="6" id="KW-0472">Membrane</keyword>
<dbReference type="GO" id="GO:0004674">
    <property type="term" value="F:protein serine/threonine kinase activity"/>
    <property type="evidence" value="ECO:0007669"/>
    <property type="project" value="UniProtKB-KW"/>
</dbReference>